<feature type="compositionally biased region" description="Basic residues" evidence="1">
    <location>
        <begin position="106"/>
        <end position="117"/>
    </location>
</feature>
<organism evidence="2 3">
    <name type="scientific">Haemonchus contortus</name>
    <name type="common">Barber pole worm</name>
    <dbReference type="NCBI Taxonomy" id="6289"/>
    <lineage>
        <taxon>Eukaryota</taxon>
        <taxon>Metazoa</taxon>
        <taxon>Ecdysozoa</taxon>
        <taxon>Nematoda</taxon>
        <taxon>Chromadorea</taxon>
        <taxon>Rhabditida</taxon>
        <taxon>Rhabditina</taxon>
        <taxon>Rhabditomorpha</taxon>
        <taxon>Strongyloidea</taxon>
        <taxon>Trichostrongylidae</taxon>
        <taxon>Haemonchus</taxon>
    </lineage>
</organism>
<evidence type="ECO:0000256" key="1">
    <source>
        <dbReference type="SAM" id="MobiDB-lite"/>
    </source>
</evidence>
<dbReference type="OrthoDB" id="5796896at2759"/>
<reference evidence="3" key="1">
    <citation type="submission" date="2020-12" db="UniProtKB">
        <authorList>
            <consortium name="WormBaseParasite"/>
        </authorList>
    </citation>
    <scope>IDENTIFICATION</scope>
    <source>
        <strain evidence="3">MHco3</strain>
    </source>
</reference>
<dbReference type="OMA" id="IPRRPMH"/>
<keyword evidence="2" id="KW-1185">Reference proteome</keyword>
<feature type="region of interest" description="Disordered" evidence="1">
    <location>
        <begin position="94"/>
        <end position="138"/>
    </location>
</feature>
<sequence length="306" mass="34197">MADQCASPIPDDPFCPTSSGFQRAKDGNPIPSTIERNLLPTPIRPASPSYLQSVPHISRRPLQPHNPPLGPGNLELNPIPPSIERNLLQPPIRPISPSCLQSVPRIPRRPMHPRVPHNRPTTPPIPQSVPPPFRPTEPTQLPGVEAFSMEESEMLLNYVVPGEYQARSMTQILGPFDCEPTIHELPSGDTYFILRSMGRHPRTGKRIWVNIRQLTIPPKPGAPSRPISPRRLPGITVRDDLDFHMKNHLVPGNYYAKSMTKYLGPFACIPSDLTLPRGDSYAIFQEMKDPHGNDGMILRHITQIDT</sequence>
<accession>A0A7I4Z065</accession>
<dbReference type="WBParaSite" id="HCON_00159050-00001">
    <property type="protein sequence ID" value="HCON_00159050-00001"/>
    <property type="gene ID" value="HCON_00159050"/>
</dbReference>
<dbReference type="Proteomes" id="UP000025227">
    <property type="component" value="Unplaced"/>
</dbReference>
<feature type="compositionally biased region" description="Pro residues" evidence="1">
    <location>
        <begin position="121"/>
        <end position="135"/>
    </location>
</feature>
<evidence type="ECO:0000313" key="3">
    <source>
        <dbReference type="WBParaSite" id="HCON_00159050-00001"/>
    </source>
</evidence>
<proteinExistence type="predicted"/>
<name>A0A7I4Z065_HAECO</name>
<protein>
    <submittedName>
        <fullName evidence="3">Velvet domain-containing protein</fullName>
    </submittedName>
</protein>
<feature type="region of interest" description="Disordered" evidence="1">
    <location>
        <begin position="1"/>
        <end position="51"/>
    </location>
</feature>
<dbReference type="AlphaFoldDB" id="A0A7I4Z065"/>
<evidence type="ECO:0000313" key="2">
    <source>
        <dbReference type="Proteomes" id="UP000025227"/>
    </source>
</evidence>